<reference evidence="4" key="3">
    <citation type="submission" date="2019-02" db="EMBL/GenBank/DDBJ databases">
        <authorList>
            <person name="Buron G."/>
            <person name="Chaylann A."/>
            <person name="Dolejs I."/>
            <person name="Forster J."/>
            <person name="Miks M.H."/>
        </authorList>
    </citation>
    <scope>NUCLEOTIDE SEQUENCE</scope>
    <source>
        <strain evidence="4">DSM 10551</strain>
    </source>
</reference>
<gene>
    <name evidence="4" type="ORF">C5L28_002150</name>
    <name evidence="3" type="ORF">LPKJCM_01464</name>
</gene>
<accession>A0A224VJA9</accession>
<reference evidence="3 5" key="1">
    <citation type="journal article" date="2017" name="Biosci Microbiota Food Health">
        <title>Genomic characterization reconfirms the taxonomic status of Lactobacillus parakefiri.</title>
        <authorList>
            <person name="Tanizawa Y."/>
            <person name="Kobayashi H."/>
            <person name="Kaminuma E."/>
            <person name="Sakamoto M."/>
            <person name="Ohkuma M."/>
            <person name="Nakamura Y."/>
            <person name="Arita M."/>
            <person name="Tohno M."/>
        </authorList>
    </citation>
    <scope>NUCLEOTIDE SEQUENCE [LARGE SCALE GENOMIC DNA]</scope>
    <source>
        <strain evidence="3 5">JCM 8573</strain>
    </source>
</reference>
<keyword evidence="2" id="KW-0472">Membrane</keyword>
<dbReference type="EMBL" id="BDGB01000067">
    <property type="protein sequence ID" value="GAW72350.1"/>
    <property type="molecule type" value="Genomic_DNA"/>
</dbReference>
<evidence type="ECO:0000313" key="4">
    <source>
        <dbReference type="EMBL" id="TDG91877.1"/>
    </source>
</evidence>
<dbReference type="Proteomes" id="UP000294668">
    <property type="component" value="Unassembled WGS sequence"/>
</dbReference>
<feature type="compositionally biased region" description="Basic and acidic residues" evidence="1">
    <location>
        <begin position="90"/>
        <end position="112"/>
    </location>
</feature>
<name>A0A224VJA9_9LACO</name>
<comment type="caution">
    <text evidence="3">The sequence shown here is derived from an EMBL/GenBank/DDBJ whole genome shotgun (WGS) entry which is preliminary data.</text>
</comment>
<protein>
    <submittedName>
        <fullName evidence="3">Uncharacterized protein</fullName>
    </submittedName>
</protein>
<evidence type="ECO:0000313" key="5">
    <source>
        <dbReference type="Proteomes" id="UP000214739"/>
    </source>
</evidence>
<dbReference type="RefSeq" id="WP_057962161.1">
    <property type="nucleotide sequence ID" value="NZ_BAAAXO010000057.1"/>
</dbReference>
<dbReference type="Proteomes" id="UP000214739">
    <property type="component" value="Unassembled WGS sequence"/>
</dbReference>
<organism evidence="3 5">
    <name type="scientific">Lentilactobacillus parakefiri</name>
    <dbReference type="NCBI Taxonomy" id="152332"/>
    <lineage>
        <taxon>Bacteria</taxon>
        <taxon>Bacillati</taxon>
        <taxon>Bacillota</taxon>
        <taxon>Bacilli</taxon>
        <taxon>Lactobacillales</taxon>
        <taxon>Lactobacillaceae</taxon>
        <taxon>Lentilactobacillus</taxon>
    </lineage>
</organism>
<feature type="region of interest" description="Disordered" evidence="1">
    <location>
        <begin position="76"/>
        <end position="112"/>
    </location>
</feature>
<evidence type="ECO:0000256" key="1">
    <source>
        <dbReference type="SAM" id="MobiDB-lite"/>
    </source>
</evidence>
<feature type="transmembrane region" description="Helical" evidence="2">
    <location>
        <begin position="51"/>
        <end position="67"/>
    </location>
</feature>
<dbReference type="AlphaFoldDB" id="A0A224VJA9"/>
<proteinExistence type="predicted"/>
<feature type="transmembrane region" description="Helical" evidence="2">
    <location>
        <begin position="6"/>
        <end position="30"/>
    </location>
</feature>
<evidence type="ECO:0000313" key="6">
    <source>
        <dbReference type="Proteomes" id="UP000294668"/>
    </source>
</evidence>
<keyword evidence="6" id="KW-1185">Reference proteome</keyword>
<dbReference type="OrthoDB" id="2286154at2"/>
<keyword evidence="2" id="KW-1133">Transmembrane helix</keyword>
<reference evidence="4 6" key="2">
    <citation type="journal article" date="2019" name="Appl. Microbiol. Biotechnol.">
        <title>Uncovering carbohydrate metabolism through a genotype-phenotype association study of 56 lactic acid bacteria genomes.</title>
        <authorList>
            <person name="Buron-Moles G."/>
            <person name="Chailyan A."/>
            <person name="Dolejs I."/>
            <person name="Forster J."/>
            <person name="Miks M.H."/>
        </authorList>
    </citation>
    <scope>NUCLEOTIDE SEQUENCE [LARGE SCALE GENOMIC DNA]</scope>
    <source>
        <strain evidence="4 6">DSM 10551</strain>
    </source>
</reference>
<evidence type="ECO:0000256" key="2">
    <source>
        <dbReference type="SAM" id="Phobius"/>
    </source>
</evidence>
<keyword evidence="2" id="KW-0812">Transmembrane</keyword>
<evidence type="ECO:0000313" key="3">
    <source>
        <dbReference type="EMBL" id="GAW72350.1"/>
    </source>
</evidence>
<sequence length="223" mass="25634">MEFLTELLVVIVTFSFFLGLISLFVLATVLQRKKNNANFQTKHNWKKITQYLWLTFIVSTVLFSFTSNNTPEAKKEAAQSSSISIKRQSKRDSLKKERIEKKKSEKKEKELVKKTRAKNMKQNFEDYKNALTRFPSESKNAITKAYWDSNLGQTIIVLNDEALEGTDAQLKEIAHAAWKKTEEVYDEYSPMPDDVNYIVDINDSTGNQIATTSTFGSFKFEGD</sequence>
<dbReference type="EMBL" id="PUFL01000049">
    <property type="protein sequence ID" value="TDG91877.1"/>
    <property type="molecule type" value="Genomic_DNA"/>
</dbReference>